<dbReference type="GO" id="GO:0009396">
    <property type="term" value="P:folic acid-containing compound biosynthetic process"/>
    <property type="evidence" value="ECO:0007669"/>
    <property type="project" value="TreeGrafter"/>
</dbReference>
<reference evidence="8" key="1">
    <citation type="journal article" date="2024" name="Gigascience">
        <title>Chromosome-level genome of the poultry shaft louse Menopon gallinae provides insight into the host-switching and adaptive evolution of parasitic lice.</title>
        <authorList>
            <person name="Xu Y."/>
            <person name="Ma L."/>
            <person name="Liu S."/>
            <person name="Liang Y."/>
            <person name="Liu Q."/>
            <person name="He Z."/>
            <person name="Tian L."/>
            <person name="Duan Y."/>
            <person name="Cai W."/>
            <person name="Li H."/>
            <person name="Song F."/>
        </authorList>
    </citation>
    <scope>NUCLEOTIDE SEQUENCE</scope>
    <source>
        <strain evidence="8">Cailab_2023a</strain>
    </source>
</reference>
<dbReference type="Pfam" id="PF01812">
    <property type="entry name" value="5-FTHF_cyc-lig"/>
    <property type="match status" value="1"/>
</dbReference>
<evidence type="ECO:0000313" key="8">
    <source>
        <dbReference type="EMBL" id="KAL0269824.1"/>
    </source>
</evidence>
<dbReference type="GO" id="GO:0030272">
    <property type="term" value="F:5-formyltetrahydrofolate cyclo-ligase activity"/>
    <property type="evidence" value="ECO:0007669"/>
    <property type="project" value="UniProtKB-EC"/>
</dbReference>
<evidence type="ECO:0000256" key="6">
    <source>
        <dbReference type="PIRSR" id="PIRSR006806-1"/>
    </source>
</evidence>
<organism evidence="8">
    <name type="scientific">Menopon gallinae</name>
    <name type="common">poultry shaft louse</name>
    <dbReference type="NCBI Taxonomy" id="328185"/>
    <lineage>
        <taxon>Eukaryota</taxon>
        <taxon>Metazoa</taxon>
        <taxon>Ecdysozoa</taxon>
        <taxon>Arthropoda</taxon>
        <taxon>Hexapoda</taxon>
        <taxon>Insecta</taxon>
        <taxon>Pterygota</taxon>
        <taxon>Neoptera</taxon>
        <taxon>Paraneoptera</taxon>
        <taxon>Psocodea</taxon>
        <taxon>Troctomorpha</taxon>
        <taxon>Phthiraptera</taxon>
        <taxon>Amblycera</taxon>
        <taxon>Menoponidae</taxon>
        <taxon>Menopon</taxon>
    </lineage>
</organism>
<dbReference type="PANTHER" id="PTHR23407">
    <property type="entry name" value="ATPASE INHIBITOR/5-FORMYLTETRAHYDROFOLATE CYCLO-LIGASE"/>
    <property type="match status" value="1"/>
</dbReference>
<protein>
    <recommendedName>
        <fullName evidence="5 7">5-formyltetrahydrofolate cyclo-ligase</fullName>
        <ecNumber evidence="5 7">6.3.3.2</ecNumber>
    </recommendedName>
</protein>
<gene>
    <name evidence="8" type="ORF">PYX00_007430</name>
</gene>
<dbReference type="SUPFAM" id="SSF100950">
    <property type="entry name" value="NagB/RpiA/CoA transferase-like"/>
    <property type="match status" value="1"/>
</dbReference>
<keyword evidence="7" id="KW-0479">Metal-binding</keyword>
<feature type="binding site" evidence="6">
    <location>
        <position position="50"/>
    </location>
    <ligand>
        <name>substrate</name>
    </ligand>
</feature>
<evidence type="ECO:0000256" key="3">
    <source>
        <dbReference type="ARBA" id="ARBA00022840"/>
    </source>
</evidence>
<dbReference type="Gene3D" id="3.40.50.10420">
    <property type="entry name" value="NagB/RpiA/CoA transferase-like"/>
    <property type="match status" value="1"/>
</dbReference>
<name>A0AAW2HJ55_9NEOP</name>
<dbReference type="InterPro" id="IPR024185">
    <property type="entry name" value="FTHF_cligase-like_sf"/>
</dbReference>
<evidence type="ECO:0000256" key="7">
    <source>
        <dbReference type="RuleBase" id="RU361279"/>
    </source>
</evidence>
<dbReference type="FunFam" id="3.40.50.10420:FF:000007">
    <property type="entry name" value="5-formyltetrahydrofolate cyclo-ligase"/>
    <property type="match status" value="1"/>
</dbReference>
<keyword evidence="7" id="KW-0460">Magnesium</keyword>
<keyword evidence="2 6" id="KW-0547">Nucleotide-binding</keyword>
<evidence type="ECO:0000256" key="4">
    <source>
        <dbReference type="ARBA" id="ARBA00036539"/>
    </source>
</evidence>
<comment type="caution">
    <text evidence="8">The sequence shown here is derived from an EMBL/GenBank/DDBJ whole genome shotgun (WGS) entry which is preliminary data.</text>
</comment>
<accession>A0AAW2HJ55</accession>
<proteinExistence type="inferred from homology"/>
<dbReference type="PANTHER" id="PTHR23407:SF1">
    <property type="entry name" value="5-FORMYLTETRAHYDROFOLATE CYCLO-LIGASE"/>
    <property type="match status" value="1"/>
</dbReference>
<dbReference type="EMBL" id="JARGDH010000004">
    <property type="protein sequence ID" value="KAL0269824.1"/>
    <property type="molecule type" value="Genomic_DNA"/>
</dbReference>
<evidence type="ECO:0000256" key="5">
    <source>
        <dbReference type="ARBA" id="ARBA00038966"/>
    </source>
</evidence>
<dbReference type="InterPro" id="IPR037171">
    <property type="entry name" value="NagB/RpiA_transferase-like"/>
</dbReference>
<dbReference type="GO" id="GO:0046872">
    <property type="term" value="F:metal ion binding"/>
    <property type="evidence" value="ECO:0007669"/>
    <property type="project" value="UniProtKB-KW"/>
</dbReference>
<evidence type="ECO:0000256" key="1">
    <source>
        <dbReference type="ARBA" id="ARBA00010638"/>
    </source>
</evidence>
<feature type="binding site" evidence="6">
    <location>
        <begin position="139"/>
        <end position="147"/>
    </location>
    <ligand>
        <name>ATP</name>
        <dbReference type="ChEBI" id="CHEBI:30616"/>
    </ligand>
</feature>
<dbReference type="GO" id="GO:0035999">
    <property type="term" value="P:tetrahydrofolate interconversion"/>
    <property type="evidence" value="ECO:0007669"/>
    <property type="project" value="TreeGrafter"/>
</dbReference>
<dbReference type="GO" id="GO:0005524">
    <property type="term" value="F:ATP binding"/>
    <property type="evidence" value="ECO:0007669"/>
    <property type="project" value="UniProtKB-KW"/>
</dbReference>
<sequence>MTAKIALRKQVQSILNNLGSAEKVRQSKVVVRKVLQNDKFRAAKSVSIYLNMDDEVQTEDLVTEIFNQGKTCYIPRFKFGKPEMEMIRLASLAEYENLPKNKWNIKQPPDDVVIESVFDRGELDLVLTPGLAFTSKGDRLGRGKGYYDRFFEKCKNELKSFPYLIGLAFNEQILPEIPTTENDIRLDLVFDAKT</sequence>
<comment type="cofactor">
    <cofactor evidence="7">
        <name>Mg(2+)</name>
        <dbReference type="ChEBI" id="CHEBI:18420"/>
    </cofactor>
</comment>
<evidence type="ECO:0000256" key="2">
    <source>
        <dbReference type="ARBA" id="ARBA00022741"/>
    </source>
</evidence>
<feature type="binding site" evidence="6">
    <location>
        <position position="55"/>
    </location>
    <ligand>
        <name>substrate</name>
    </ligand>
</feature>
<comment type="catalytic activity">
    <reaction evidence="4 7">
        <text>(6S)-5-formyl-5,6,7,8-tetrahydrofolate + ATP = (6R)-5,10-methenyltetrahydrofolate + ADP + phosphate</text>
        <dbReference type="Rhea" id="RHEA:10488"/>
        <dbReference type="ChEBI" id="CHEBI:30616"/>
        <dbReference type="ChEBI" id="CHEBI:43474"/>
        <dbReference type="ChEBI" id="CHEBI:57455"/>
        <dbReference type="ChEBI" id="CHEBI:57457"/>
        <dbReference type="ChEBI" id="CHEBI:456216"/>
        <dbReference type="EC" id="6.3.3.2"/>
    </reaction>
</comment>
<dbReference type="EC" id="6.3.3.2" evidence="5 7"/>
<keyword evidence="3 6" id="KW-0067">ATP-binding</keyword>
<dbReference type="NCBIfam" id="TIGR02727">
    <property type="entry name" value="MTHFS_bact"/>
    <property type="match status" value="1"/>
</dbReference>
<dbReference type="AlphaFoldDB" id="A0AAW2HJ55"/>
<dbReference type="GO" id="GO:0005739">
    <property type="term" value="C:mitochondrion"/>
    <property type="evidence" value="ECO:0007669"/>
    <property type="project" value="TreeGrafter"/>
</dbReference>
<feature type="binding site" evidence="6">
    <location>
        <begin position="4"/>
        <end position="8"/>
    </location>
    <ligand>
        <name>ATP</name>
        <dbReference type="ChEBI" id="CHEBI:30616"/>
    </ligand>
</feature>
<dbReference type="InterPro" id="IPR002698">
    <property type="entry name" value="FTHF_cligase"/>
</dbReference>
<comment type="similarity">
    <text evidence="1 7">Belongs to the 5-formyltetrahydrofolate cyclo-ligase family.</text>
</comment>
<dbReference type="PIRSF" id="PIRSF006806">
    <property type="entry name" value="FTHF_cligase"/>
    <property type="match status" value="1"/>
</dbReference>